<dbReference type="SUPFAM" id="SSF81383">
    <property type="entry name" value="F-box domain"/>
    <property type="match status" value="1"/>
</dbReference>
<keyword evidence="2" id="KW-1185">Reference proteome</keyword>
<evidence type="ECO:0000313" key="2">
    <source>
        <dbReference type="Proteomes" id="UP000298061"/>
    </source>
</evidence>
<evidence type="ECO:0008006" key="3">
    <source>
        <dbReference type="Google" id="ProtNLM"/>
    </source>
</evidence>
<sequence>MGRGWYLINLDKRQYRSMFKLEDLFVSGSWEDDKLFWPVPSVHIGKPSPAKDAGTDIRTSLNSSIFSRLPLELYDNIFESLDYYFDCVCLGLVCRLLWNVAHRHVRKRYIENAPGSWAGDRIICAEDYCKRNDPLPPGLLTEEEEKEWNTPLPTTGCGCENMHKPNTLSQSLADFAVCRFTDQNTPMEVRRKTDYRATRDAIQRQLCRYDRRLLDAVLDKSGTPVYEEVEMEAPRILRNLSRKEYVREDALDQFMEDEEELMDEYGYGVCFAHVILMRVCWSPRGGPALRDPTDKTHGGPWAGDRFDYMSAKDFRTVEKGDDGQMVEWRDISAEVVWDIKSLWGAALIDW</sequence>
<dbReference type="CDD" id="cd09917">
    <property type="entry name" value="F-box_SF"/>
    <property type="match status" value="1"/>
</dbReference>
<dbReference type="EMBL" id="SFCI01000081">
    <property type="protein sequence ID" value="TFY82763.1"/>
    <property type="molecule type" value="Genomic_DNA"/>
</dbReference>
<comment type="caution">
    <text evidence="1">The sequence shown here is derived from an EMBL/GenBank/DDBJ whole genome shotgun (WGS) entry which is preliminary data.</text>
</comment>
<protein>
    <recommendedName>
        <fullName evidence="3">F-box domain-containing protein</fullName>
    </recommendedName>
</protein>
<dbReference type="AlphaFoldDB" id="A0A4Z0A8W4"/>
<organism evidence="1 2">
    <name type="scientific">Hericium alpestre</name>
    <dbReference type="NCBI Taxonomy" id="135208"/>
    <lineage>
        <taxon>Eukaryota</taxon>
        <taxon>Fungi</taxon>
        <taxon>Dikarya</taxon>
        <taxon>Basidiomycota</taxon>
        <taxon>Agaricomycotina</taxon>
        <taxon>Agaricomycetes</taxon>
        <taxon>Russulales</taxon>
        <taxon>Hericiaceae</taxon>
        <taxon>Hericium</taxon>
    </lineage>
</organism>
<dbReference type="InterPro" id="IPR036047">
    <property type="entry name" value="F-box-like_dom_sf"/>
</dbReference>
<proteinExistence type="predicted"/>
<name>A0A4Z0A8W4_9AGAM</name>
<reference evidence="1 2" key="1">
    <citation type="submission" date="2019-02" db="EMBL/GenBank/DDBJ databases">
        <title>Genome sequencing of the rare red list fungi Hericium alpestre (H. flagellum).</title>
        <authorList>
            <person name="Buettner E."/>
            <person name="Kellner H."/>
        </authorList>
    </citation>
    <scope>NUCLEOTIDE SEQUENCE [LARGE SCALE GENOMIC DNA]</scope>
    <source>
        <strain evidence="1 2">DSM 108284</strain>
    </source>
</reference>
<accession>A0A4Z0A8W4</accession>
<dbReference type="OrthoDB" id="2588098at2759"/>
<evidence type="ECO:0000313" key="1">
    <source>
        <dbReference type="EMBL" id="TFY82763.1"/>
    </source>
</evidence>
<dbReference type="Proteomes" id="UP000298061">
    <property type="component" value="Unassembled WGS sequence"/>
</dbReference>
<gene>
    <name evidence="1" type="ORF">EWM64_g1256</name>
</gene>